<evidence type="ECO:0000256" key="4">
    <source>
        <dbReference type="ARBA" id="ARBA00022840"/>
    </source>
</evidence>
<proteinExistence type="inferred from homology"/>
<dbReference type="Proteomes" id="UP001629536">
    <property type="component" value="Unassembled WGS sequence"/>
</dbReference>
<dbReference type="Gene3D" id="3.40.50.300">
    <property type="entry name" value="P-loop containing nucleotide triphosphate hydrolases"/>
    <property type="match status" value="1"/>
</dbReference>
<comment type="similarity">
    <text evidence="5">Belongs to the formate--tetrahydrofolate ligase family.</text>
</comment>
<protein>
    <recommendedName>
        <fullName evidence="5">Formate--tetrahydrofolate ligase</fullName>
        <ecNumber evidence="5">6.3.4.3</ecNumber>
    </recommendedName>
    <alternativeName>
        <fullName evidence="5">Formyltetrahydrofolate synthetase</fullName>
        <shortName evidence="5">FHS</shortName>
        <shortName evidence="5">FTHFS</shortName>
    </alternativeName>
</protein>
<comment type="catalytic activity">
    <reaction evidence="5">
        <text>(6S)-5,6,7,8-tetrahydrofolate + formate + ATP = (6R)-10-formyltetrahydrofolate + ADP + phosphate</text>
        <dbReference type="Rhea" id="RHEA:20221"/>
        <dbReference type="ChEBI" id="CHEBI:15740"/>
        <dbReference type="ChEBI" id="CHEBI:30616"/>
        <dbReference type="ChEBI" id="CHEBI:43474"/>
        <dbReference type="ChEBI" id="CHEBI:57453"/>
        <dbReference type="ChEBI" id="CHEBI:195366"/>
        <dbReference type="ChEBI" id="CHEBI:456216"/>
        <dbReference type="EC" id="6.3.4.3"/>
    </reaction>
</comment>
<dbReference type="RefSeq" id="WP_408126215.1">
    <property type="nucleotide sequence ID" value="NZ_JBFNFH010000002.1"/>
</dbReference>
<sequence length="549" mass="60348">MKTDYEISLEANKKNIEKVASKINISQKDLNKYGEYKAKVNIPSFDNLSENLILVTSINPTSSGEGKSTVTVGLCDGMNLIGKKTSVALREPSLGPVLGRKGGATGGGYAQVVPMDEINLHFTGDFHAITSAHNAIMALINNHIFQGNELNFDKIEFNYVMDMNERALRSVEIFSNGKLSSPKSSSFDITVASEIMAILCLSEDIFDLKKRVSNIILGYTKENKPIYLRDLNIGGVITALLKDAIRPNLVQTLENNPAFIHGGPFANIAHGCNSVIATKTALKYSDYVITEAGFGADLGAEKFFNIKCRNANLKPKAVVIVATIKALKLHGGVLEKDLLFENLDALKLGVKNLEKHVENVNKFNLPVVIALNEFITDTKAEKEYLLNWAKDHDVEISLTQVWSKGGEGAIDLSRKLVNLIENTNKEFKLLYKDEETIELKINIIAKEIYGAKSVKFTELAKEKLNLINELGYDTLPVCMAKAPNSLSDNPKLLGKPENFEITISDLKINSGAGFVVAYLNKVLTMPGLPKIPNAISIDIDENENIVNLF</sequence>
<evidence type="ECO:0000256" key="5">
    <source>
        <dbReference type="HAMAP-Rule" id="MF_01543"/>
    </source>
</evidence>
<dbReference type="SUPFAM" id="SSF52540">
    <property type="entry name" value="P-loop containing nucleoside triphosphate hydrolases"/>
    <property type="match status" value="1"/>
</dbReference>
<dbReference type="GO" id="GO:0004329">
    <property type="term" value="F:formate-tetrahydrofolate ligase activity"/>
    <property type="evidence" value="ECO:0007669"/>
    <property type="project" value="UniProtKB-EC"/>
</dbReference>
<comment type="pathway">
    <text evidence="5">One-carbon metabolism; tetrahydrofolate interconversion.</text>
</comment>
<dbReference type="InterPro" id="IPR000559">
    <property type="entry name" value="Formate_THF_ligase"/>
</dbReference>
<organism evidence="6 7">
    <name type="scientific">Helcococcus bovis</name>
    <dbReference type="NCBI Taxonomy" id="3153252"/>
    <lineage>
        <taxon>Bacteria</taxon>
        <taxon>Bacillati</taxon>
        <taxon>Bacillota</taxon>
        <taxon>Tissierellia</taxon>
        <taxon>Tissierellales</taxon>
        <taxon>Peptoniphilaceae</taxon>
        <taxon>Helcococcus</taxon>
    </lineage>
</organism>
<evidence type="ECO:0000256" key="1">
    <source>
        <dbReference type="ARBA" id="ARBA00022563"/>
    </source>
</evidence>
<dbReference type="Gene3D" id="3.10.410.10">
    <property type="entry name" value="Formyltetrahydrofolate synthetase, domain 3"/>
    <property type="match status" value="1"/>
</dbReference>
<evidence type="ECO:0000313" key="6">
    <source>
        <dbReference type="EMBL" id="MFM1524355.1"/>
    </source>
</evidence>
<keyword evidence="7" id="KW-1185">Reference proteome</keyword>
<dbReference type="NCBIfam" id="NF010030">
    <property type="entry name" value="PRK13505.1"/>
    <property type="match status" value="1"/>
</dbReference>
<dbReference type="EC" id="6.3.4.3" evidence="5"/>
<dbReference type="EMBL" id="JBFNFH010000002">
    <property type="protein sequence ID" value="MFM1524355.1"/>
    <property type="molecule type" value="Genomic_DNA"/>
</dbReference>
<keyword evidence="2 5" id="KW-0436">Ligase</keyword>
<keyword evidence="3 5" id="KW-0547">Nucleotide-binding</keyword>
<name>A0ABW9F5K4_9FIRM</name>
<dbReference type="Gene3D" id="3.30.1510.10">
    <property type="entry name" value="Domain 2, N(10)-formyltetrahydrofolate synthetase"/>
    <property type="match status" value="1"/>
</dbReference>
<dbReference type="CDD" id="cd00477">
    <property type="entry name" value="FTHFS"/>
    <property type="match status" value="1"/>
</dbReference>
<evidence type="ECO:0000313" key="7">
    <source>
        <dbReference type="Proteomes" id="UP001629536"/>
    </source>
</evidence>
<evidence type="ECO:0000256" key="3">
    <source>
        <dbReference type="ARBA" id="ARBA00022741"/>
    </source>
</evidence>
<evidence type="ECO:0000256" key="2">
    <source>
        <dbReference type="ARBA" id="ARBA00022598"/>
    </source>
</evidence>
<feature type="binding site" evidence="5">
    <location>
        <begin position="61"/>
        <end position="68"/>
    </location>
    <ligand>
        <name>ATP</name>
        <dbReference type="ChEBI" id="CHEBI:30616"/>
    </ligand>
</feature>
<accession>A0ABW9F5K4</accession>
<keyword evidence="1 5" id="KW-0554">One-carbon metabolism</keyword>
<keyword evidence="4 5" id="KW-0067">ATP-binding</keyword>
<dbReference type="Pfam" id="PF01268">
    <property type="entry name" value="FTHFS"/>
    <property type="match status" value="1"/>
</dbReference>
<comment type="caution">
    <text evidence="6">The sequence shown here is derived from an EMBL/GenBank/DDBJ whole genome shotgun (WGS) entry which is preliminary data.</text>
</comment>
<reference evidence="6 7" key="1">
    <citation type="journal article" date="2024" name="Front. Microbiol.">
        <title>Pangenomic and biochemical analyses of Helcococcus ovis reveal widespread tetracycline resistance and a novel bacterial species, Helcococcus bovis.</title>
        <authorList>
            <person name="Cunha F."/>
            <person name="Zhai Y."/>
            <person name="Casaro S."/>
            <person name="Jones K.L."/>
            <person name="Hernandez M."/>
            <person name="Bisinotto R.S."/>
            <person name="Kariyawasam S."/>
            <person name="Brown M.B."/>
            <person name="Phillips A."/>
            <person name="Jeong K.C."/>
            <person name="Galvao K.N."/>
        </authorList>
    </citation>
    <scope>NUCLEOTIDE SEQUENCE [LARGE SCALE GENOMIC DNA]</scope>
    <source>
        <strain evidence="6 7">KG197</strain>
    </source>
</reference>
<dbReference type="HAMAP" id="MF_01543">
    <property type="entry name" value="FTHFS"/>
    <property type="match status" value="1"/>
</dbReference>
<dbReference type="InterPro" id="IPR027417">
    <property type="entry name" value="P-loop_NTPase"/>
</dbReference>
<gene>
    <name evidence="5" type="primary">fhs</name>
    <name evidence="6" type="ORF">ABGF40_01555</name>
</gene>